<dbReference type="Pfam" id="PF04828">
    <property type="entry name" value="GFA"/>
    <property type="match status" value="1"/>
</dbReference>
<evidence type="ECO:0000259" key="5">
    <source>
        <dbReference type="PROSITE" id="PS51891"/>
    </source>
</evidence>
<evidence type="ECO:0000256" key="4">
    <source>
        <dbReference type="ARBA" id="ARBA00023239"/>
    </source>
</evidence>
<dbReference type="KEGG" id="plal:FXN65_15095"/>
<dbReference type="InterPro" id="IPR006913">
    <property type="entry name" value="CENP-V/GFA"/>
</dbReference>
<gene>
    <name evidence="6" type="ORF">FXN65_15095</name>
</gene>
<dbReference type="Gene3D" id="3.90.1590.10">
    <property type="entry name" value="glutathione-dependent formaldehyde- activating enzyme (gfa)"/>
    <property type="match status" value="1"/>
</dbReference>
<keyword evidence="2" id="KW-0479">Metal-binding</keyword>
<proteinExistence type="inferred from homology"/>
<feature type="domain" description="CENP-V/GFA" evidence="5">
    <location>
        <begin position="25"/>
        <end position="156"/>
    </location>
</feature>
<organism evidence="6 7">
    <name type="scientific">Metapseudomonas lalkuanensis</name>
    <dbReference type="NCBI Taxonomy" id="2604832"/>
    <lineage>
        <taxon>Bacteria</taxon>
        <taxon>Pseudomonadati</taxon>
        <taxon>Pseudomonadota</taxon>
        <taxon>Gammaproteobacteria</taxon>
        <taxon>Pseudomonadales</taxon>
        <taxon>Pseudomonadaceae</taxon>
        <taxon>Metapseudomonas</taxon>
    </lineage>
</organism>
<keyword evidence="3" id="KW-0862">Zinc</keyword>
<dbReference type="EMBL" id="CP043311">
    <property type="protein sequence ID" value="QEY63315.1"/>
    <property type="molecule type" value="Genomic_DNA"/>
</dbReference>
<evidence type="ECO:0000256" key="3">
    <source>
        <dbReference type="ARBA" id="ARBA00022833"/>
    </source>
</evidence>
<comment type="similarity">
    <text evidence="1">Belongs to the Gfa family.</text>
</comment>
<dbReference type="PROSITE" id="PS51891">
    <property type="entry name" value="CENP_V_GFA"/>
    <property type="match status" value="1"/>
</dbReference>
<dbReference type="GO" id="GO:0016846">
    <property type="term" value="F:carbon-sulfur lyase activity"/>
    <property type="evidence" value="ECO:0007669"/>
    <property type="project" value="InterPro"/>
</dbReference>
<keyword evidence="7" id="KW-1185">Reference proteome</keyword>
<dbReference type="Proteomes" id="UP000327179">
    <property type="component" value="Chromosome"/>
</dbReference>
<reference evidence="6 7" key="1">
    <citation type="submission" date="2019-08" db="EMBL/GenBank/DDBJ databases">
        <title>Whole-genome Sequencing of e-waste polymer degrading bacterium Pseudomonas sp. strain PE08.</title>
        <authorList>
            <person name="Kirdat K."/>
            <person name="Debbarma P."/>
            <person name="Narawade N."/>
            <person name="Suyal D."/>
            <person name="Thorat V."/>
            <person name="Shouche Y."/>
            <person name="Goel R."/>
            <person name="Yadav A."/>
        </authorList>
    </citation>
    <scope>NUCLEOTIDE SEQUENCE [LARGE SCALE GENOMIC DNA]</scope>
    <source>
        <strain evidence="6 7">PE08</strain>
    </source>
</reference>
<dbReference type="InterPro" id="IPR011057">
    <property type="entry name" value="Mss4-like_sf"/>
</dbReference>
<dbReference type="PANTHER" id="PTHR33337:SF40">
    <property type="entry name" value="CENP-V_GFA DOMAIN-CONTAINING PROTEIN-RELATED"/>
    <property type="match status" value="1"/>
</dbReference>
<evidence type="ECO:0000313" key="6">
    <source>
        <dbReference type="EMBL" id="QEY63315.1"/>
    </source>
</evidence>
<name>A0A5J6QNE6_9GAMM</name>
<evidence type="ECO:0000256" key="2">
    <source>
        <dbReference type="ARBA" id="ARBA00022723"/>
    </source>
</evidence>
<dbReference type="PANTHER" id="PTHR33337">
    <property type="entry name" value="GFA DOMAIN-CONTAINING PROTEIN"/>
    <property type="match status" value="1"/>
</dbReference>
<evidence type="ECO:0000313" key="7">
    <source>
        <dbReference type="Proteomes" id="UP000327179"/>
    </source>
</evidence>
<protein>
    <submittedName>
        <fullName evidence="6">GFA family protein</fullName>
    </submittedName>
</protein>
<keyword evidence="4" id="KW-0456">Lyase</keyword>
<accession>A0A5J6QNE6</accession>
<dbReference type="AlphaFoldDB" id="A0A5J6QNE6"/>
<dbReference type="SUPFAM" id="SSF51316">
    <property type="entry name" value="Mss4-like"/>
    <property type="match status" value="1"/>
</dbReference>
<dbReference type="GO" id="GO:0046872">
    <property type="term" value="F:metal ion binding"/>
    <property type="evidence" value="ECO:0007669"/>
    <property type="project" value="UniProtKB-KW"/>
</dbReference>
<sequence>MPARSGAGVRFNFDGRTVMTESFKAVGGCRCDDNPVRYEYSARPAEVHYCLCTDCTDTCGGAMAIIAVVDRNAFKITANAGKLKCFHSKSTCHRYFCSECGCHMYLHVDSFPDFELVHVPTLDRECDAGGKPDRYVFVRSKHPLLTLPDDGLPRHEGWANSGEPVEWQAG</sequence>
<evidence type="ECO:0000256" key="1">
    <source>
        <dbReference type="ARBA" id="ARBA00005495"/>
    </source>
</evidence>